<dbReference type="InterPro" id="IPR000868">
    <property type="entry name" value="Isochorismatase-like_dom"/>
</dbReference>
<evidence type="ECO:0000259" key="2">
    <source>
        <dbReference type="Pfam" id="PF00857"/>
    </source>
</evidence>
<reference evidence="3 4" key="1">
    <citation type="submission" date="2020-03" db="EMBL/GenBank/DDBJ databases">
        <title>Whole genome shotgun sequence of Phytohabitans flavus NBRC 107702.</title>
        <authorList>
            <person name="Komaki H."/>
            <person name="Tamura T."/>
        </authorList>
    </citation>
    <scope>NUCLEOTIDE SEQUENCE [LARGE SCALE GENOMIC DNA]</scope>
    <source>
        <strain evidence="3 4">NBRC 107702</strain>
    </source>
</reference>
<sequence length="214" mass="23098">MPIPTIVPYPMPTPAHLRPGPAAWRADPRRAVLLIHDMQRYFVSFFPPDRSPTNHLLANIGTLRGVATALGIPVVFTVQPGRMSRADRGLLYDVWGEGMSDATEARGIVDEIAPSPGDLVVTKYRYSAFHRTGLAAQLAAMGRDQLVVCGVFAHIGCLLTACDAYSHDIQPFLVADAVADFSAEDHLMALDYAARRCAVTATTQDLVTALHGCG</sequence>
<keyword evidence="4" id="KW-1185">Reference proteome</keyword>
<proteinExistence type="predicted"/>
<dbReference type="KEGG" id="pfla:Pflav_059760"/>
<dbReference type="InterPro" id="IPR036380">
    <property type="entry name" value="Isochorismatase-like_sf"/>
</dbReference>
<evidence type="ECO:0000256" key="1">
    <source>
        <dbReference type="ARBA" id="ARBA00022801"/>
    </source>
</evidence>
<dbReference type="Pfam" id="PF00857">
    <property type="entry name" value="Isochorismatase"/>
    <property type="match status" value="1"/>
</dbReference>
<organism evidence="3 4">
    <name type="scientific">Phytohabitans flavus</name>
    <dbReference type="NCBI Taxonomy" id="1076124"/>
    <lineage>
        <taxon>Bacteria</taxon>
        <taxon>Bacillati</taxon>
        <taxon>Actinomycetota</taxon>
        <taxon>Actinomycetes</taxon>
        <taxon>Micromonosporales</taxon>
        <taxon>Micromonosporaceae</taxon>
    </lineage>
</organism>
<evidence type="ECO:0000313" key="4">
    <source>
        <dbReference type="Proteomes" id="UP000502508"/>
    </source>
</evidence>
<dbReference type="InterPro" id="IPR016291">
    <property type="entry name" value="Isochorismatase"/>
</dbReference>
<evidence type="ECO:0000313" key="3">
    <source>
        <dbReference type="EMBL" id="BCB79566.1"/>
    </source>
</evidence>
<dbReference type="Proteomes" id="UP000502508">
    <property type="component" value="Chromosome"/>
</dbReference>
<dbReference type="SUPFAM" id="SSF52499">
    <property type="entry name" value="Isochorismatase-like hydrolases"/>
    <property type="match status" value="1"/>
</dbReference>
<feature type="domain" description="Isochorismatase-like" evidence="2">
    <location>
        <begin position="32"/>
        <end position="205"/>
    </location>
</feature>
<keyword evidence="1" id="KW-0378">Hydrolase</keyword>
<dbReference type="GO" id="GO:0008908">
    <property type="term" value="F:isochorismatase activity"/>
    <property type="evidence" value="ECO:0007669"/>
    <property type="project" value="InterPro"/>
</dbReference>
<name>A0A6F8Y0D5_9ACTN</name>
<gene>
    <name evidence="3" type="ORF">Pflav_059760</name>
</gene>
<accession>A0A6F8Y0D5</accession>
<dbReference type="PANTHER" id="PTHR43540">
    <property type="entry name" value="PEROXYUREIDOACRYLATE/UREIDOACRYLATE AMIDOHYDROLASE-RELATED"/>
    <property type="match status" value="1"/>
</dbReference>
<reference evidence="3 4" key="2">
    <citation type="submission" date="2020-03" db="EMBL/GenBank/DDBJ databases">
        <authorList>
            <person name="Ichikawa N."/>
            <person name="Kimura A."/>
            <person name="Kitahashi Y."/>
            <person name="Uohara A."/>
        </authorList>
    </citation>
    <scope>NUCLEOTIDE SEQUENCE [LARGE SCALE GENOMIC DNA]</scope>
    <source>
        <strain evidence="3 4">NBRC 107702</strain>
    </source>
</reference>
<dbReference type="RefSeq" id="WP_173039572.1">
    <property type="nucleotide sequence ID" value="NZ_AP022870.1"/>
</dbReference>
<dbReference type="PRINTS" id="PR01398">
    <property type="entry name" value="ISCHRISMTASE"/>
</dbReference>
<dbReference type="EMBL" id="AP022870">
    <property type="protein sequence ID" value="BCB79566.1"/>
    <property type="molecule type" value="Genomic_DNA"/>
</dbReference>
<dbReference type="PANTHER" id="PTHR43540:SF3">
    <property type="entry name" value="ENTEROBACTIN SYNTHASE COMPONENT B"/>
    <property type="match status" value="1"/>
</dbReference>
<protein>
    <recommendedName>
        <fullName evidence="2">Isochorismatase-like domain-containing protein</fullName>
    </recommendedName>
</protein>
<dbReference type="Gene3D" id="3.40.50.850">
    <property type="entry name" value="Isochorismatase-like"/>
    <property type="match status" value="1"/>
</dbReference>
<dbReference type="InterPro" id="IPR050272">
    <property type="entry name" value="Isochorismatase-like_hydrls"/>
</dbReference>
<dbReference type="AlphaFoldDB" id="A0A6F8Y0D5"/>